<dbReference type="EC" id="1.1.1.262" evidence="4"/>
<keyword evidence="3" id="KW-0520">NAD</keyword>
<dbReference type="RefSeq" id="WP_147167764.1">
    <property type="nucleotide sequence ID" value="NZ_VOOR01000022.1"/>
</dbReference>
<keyword evidence="2 4" id="KW-0560">Oxidoreductase</keyword>
<sequence length="359" mass="39179">MDKLNIGISIGDINGIGLEVILKTFCDERLLNLCTPVLFGSSKVVSYHKNIINGELEFQSIRPGDTPEPGKFNVVNCWMDNVNITLGKATELSGQYAGISLEQAVKSLQNGTVDALVTAPINKEAMKLAQFPFPGHTEYLARELGRGQEHLMLMVNEGLRIGLATNHLPLKEVAHAIDKNLIKRKLEVFHEALRIDFGIERPTIAVLGLNPHASDGGVLGDEEEQFIRPAIVELKKKGVLAMGPFPADGFFGSGQHTKFDGILAMYHDQGLVPFKALSFGNGVNFTAGLTHVRTSPDHGTAYDLAGRNEADPSSFRSALYLALDVARSRKQYIELHANALGQRQKPADVEGEDEVLTED</sequence>
<dbReference type="NCBIfam" id="TIGR00557">
    <property type="entry name" value="pdxA"/>
    <property type="match status" value="1"/>
</dbReference>
<comment type="caution">
    <text evidence="4">The sequence shown here is derived from an EMBL/GenBank/DDBJ whole genome shotgun (WGS) entry which is preliminary data.</text>
</comment>
<dbReference type="OrthoDB" id="9801783at2"/>
<organism evidence="4 5">
    <name type="scientific">Phaeodactylibacter luteus</name>
    <dbReference type="NCBI Taxonomy" id="1564516"/>
    <lineage>
        <taxon>Bacteria</taxon>
        <taxon>Pseudomonadati</taxon>
        <taxon>Bacteroidota</taxon>
        <taxon>Saprospiria</taxon>
        <taxon>Saprospirales</taxon>
        <taxon>Haliscomenobacteraceae</taxon>
        <taxon>Phaeodactylibacter</taxon>
    </lineage>
</organism>
<dbReference type="PANTHER" id="PTHR30004:SF6">
    <property type="entry name" value="D-THREONATE 4-PHOSPHATE DEHYDROGENASE"/>
    <property type="match status" value="1"/>
</dbReference>
<proteinExistence type="predicted"/>
<dbReference type="AlphaFoldDB" id="A0A5C6RKL8"/>
<dbReference type="Gene3D" id="3.40.718.10">
    <property type="entry name" value="Isopropylmalate Dehydrogenase"/>
    <property type="match status" value="1"/>
</dbReference>
<protein>
    <submittedName>
        <fullName evidence="4">4-hydroxythreonine-4-phosphate dehydrogenase PdxA</fullName>
        <ecNumber evidence="4">1.1.1.262</ecNumber>
    </submittedName>
</protein>
<gene>
    <name evidence="4" type="primary">pdxA</name>
    <name evidence="4" type="ORF">FRY97_11920</name>
</gene>
<evidence type="ECO:0000256" key="1">
    <source>
        <dbReference type="ARBA" id="ARBA00022723"/>
    </source>
</evidence>
<dbReference type="GO" id="GO:0051287">
    <property type="term" value="F:NAD binding"/>
    <property type="evidence" value="ECO:0007669"/>
    <property type="project" value="InterPro"/>
</dbReference>
<keyword evidence="5" id="KW-1185">Reference proteome</keyword>
<dbReference type="GO" id="GO:0050570">
    <property type="term" value="F:4-hydroxythreonine-4-phosphate dehydrogenase activity"/>
    <property type="evidence" value="ECO:0007669"/>
    <property type="project" value="UniProtKB-EC"/>
</dbReference>
<name>A0A5C6RKL8_9BACT</name>
<evidence type="ECO:0000256" key="2">
    <source>
        <dbReference type="ARBA" id="ARBA00023002"/>
    </source>
</evidence>
<dbReference type="EMBL" id="VOOR01000022">
    <property type="protein sequence ID" value="TXB62896.1"/>
    <property type="molecule type" value="Genomic_DNA"/>
</dbReference>
<evidence type="ECO:0000256" key="3">
    <source>
        <dbReference type="ARBA" id="ARBA00023027"/>
    </source>
</evidence>
<keyword evidence="1" id="KW-0479">Metal-binding</keyword>
<reference evidence="4 5" key="1">
    <citation type="submission" date="2019-08" db="EMBL/GenBank/DDBJ databases">
        <title>Genome of Phaeodactylibacter luteus.</title>
        <authorList>
            <person name="Bowman J.P."/>
        </authorList>
    </citation>
    <scope>NUCLEOTIDE SEQUENCE [LARGE SCALE GENOMIC DNA]</scope>
    <source>
        <strain evidence="4 5">KCTC 42180</strain>
    </source>
</reference>
<evidence type="ECO:0000313" key="4">
    <source>
        <dbReference type="EMBL" id="TXB62896.1"/>
    </source>
</evidence>
<dbReference type="Pfam" id="PF04166">
    <property type="entry name" value="PdxA"/>
    <property type="match status" value="1"/>
</dbReference>
<dbReference type="PANTHER" id="PTHR30004">
    <property type="entry name" value="4-HYDROXYTHREONINE-4-PHOSPHATE DEHYDROGENASE"/>
    <property type="match status" value="1"/>
</dbReference>
<dbReference type="InterPro" id="IPR005255">
    <property type="entry name" value="PdxA_fam"/>
</dbReference>
<evidence type="ECO:0000313" key="5">
    <source>
        <dbReference type="Proteomes" id="UP000321580"/>
    </source>
</evidence>
<accession>A0A5C6RKL8</accession>
<dbReference type="GO" id="GO:0046872">
    <property type="term" value="F:metal ion binding"/>
    <property type="evidence" value="ECO:0007669"/>
    <property type="project" value="UniProtKB-KW"/>
</dbReference>
<dbReference type="SUPFAM" id="SSF53659">
    <property type="entry name" value="Isocitrate/Isopropylmalate dehydrogenase-like"/>
    <property type="match status" value="1"/>
</dbReference>
<dbReference type="Proteomes" id="UP000321580">
    <property type="component" value="Unassembled WGS sequence"/>
</dbReference>